<protein>
    <submittedName>
        <fullName evidence="1">Uncharacterized protein</fullName>
    </submittedName>
</protein>
<comment type="caution">
    <text evidence="1">The sequence shown here is derived from an EMBL/GenBank/DDBJ whole genome shotgun (WGS) entry which is preliminary data.</text>
</comment>
<accession>A0A225UYL3</accession>
<organism evidence="1 2">
    <name type="scientific">Phytophthora megakarya</name>
    <dbReference type="NCBI Taxonomy" id="4795"/>
    <lineage>
        <taxon>Eukaryota</taxon>
        <taxon>Sar</taxon>
        <taxon>Stramenopiles</taxon>
        <taxon>Oomycota</taxon>
        <taxon>Peronosporomycetes</taxon>
        <taxon>Peronosporales</taxon>
        <taxon>Peronosporaceae</taxon>
        <taxon>Phytophthora</taxon>
    </lineage>
</organism>
<dbReference type="EMBL" id="NBNE01009728">
    <property type="protein sequence ID" value="OWY98121.1"/>
    <property type="molecule type" value="Genomic_DNA"/>
</dbReference>
<name>A0A225UYL3_9STRA</name>
<dbReference type="AlphaFoldDB" id="A0A225UYL3"/>
<dbReference type="STRING" id="4795.A0A225UYL3"/>
<reference evidence="2" key="1">
    <citation type="submission" date="2017-03" db="EMBL/GenBank/DDBJ databases">
        <title>Phytopthora megakarya and P. palmivora, two closely related causual agents of cacao black pod achieved similar genome size and gene model numbers by different mechanisms.</title>
        <authorList>
            <person name="Ali S."/>
            <person name="Shao J."/>
            <person name="Larry D.J."/>
            <person name="Kronmiller B."/>
            <person name="Shen D."/>
            <person name="Strem M.D."/>
            <person name="Melnick R.L."/>
            <person name="Guiltinan M.J."/>
            <person name="Tyler B.M."/>
            <person name="Meinhardt L.W."/>
            <person name="Bailey B.A."/>
        </authorList>
    </citation>
    <scope>NUCLEOTIDE SEQUENCE [LARGE SCALE GENOMIC DNA]</scope>
    <source>
        <strain evidence="2">zdho120</strain>
    </source>
</reference>
<evidence type="ECO:0000313" key="2">
    <source>
        <dbReference type="Proteomes" id="UP000198211"/>
    </source>
</evidence>
<keyword evidence="2" id="KW-1185">Reference proteome</keyword>
<dbReference type="Proteomes" id="UP000198211">
    <property type="component" value="Unassembled WGS sequence"/>
</dbReference>
<proteinExistence type="predicted"/>
<sequence length="143" mass="15726">MASREVADENLVNAREVNLSGQISLLRQAIYLRVNDFIHSGQVVAVSGGKVTVQSGDHVFDVGVAAVAQVAPVVALMLELIEFNSSEWSTSDIEAVERTILDRIIGRDAHERGGELEKRWMSQILILSMDIKNALKSPKIKML</sequence>
<gene>
    <name evidence="1" type="ORF">PHMEG_00031194</name>
</gene>
<evidence type="ECO:0000313" key="1">
    <source>
        <dbReference type="EMBL" id="OWY98121.1"/>
    </source>
</evidence>